<reference evidence="2 3" key="1">
    <citation type="journal article" date="2007" name="Nature">
        <title>Evolution of genes and genomes on the Drosophila phylogeny.</title>
        <authorList>
            <consortium name="Drosophila 12 Genomes Consortium"/>
            <person name="Clark A.G."/>
            <person name="Eisen M.B."/>
            <person name="Smith D.R."/>
            <person name="Bergman C.M."/>
            <person name="Oliver B."/>
            <person name="Markow T.A."/>
            <person name="Kaufman T.C."/>
            <person name="Kellis M."/>
            <person name="Gelbart W."/>
            <person name="Iyer V.N."/>
            <person name="Pollard D.A."/>
            <person name="Sackton T.B."/>
            <person name="Larracuente A.M."/>
            <person name="Singh N.D."/>
            <person name="Abad J.P."/>
            <person name="Abt D.N."/>
            <person name="Adryan B."/>
            <person name="Aguade M."/>
            <person name="Akashi H."/>
            <person name="Anderson W.W."/>
            <person name="Aquadro C.F."/>
            <person name="Ardell D.H."/>
            <person name="Arguello R."/>
            <person name="Artieri C.G."/>
            <person name="Barbash D.A."/>
            <person name="Barker D."/>
            <person name="Barsanti P."/>
            <person name="Batterham P."/>
            <person name="Batzoglou S."/>
            <person name="Begun D."/>
            <person name="Bhutkar A."/>
            <person name="Blanco E."/>
            <person name="Bosak S.A."/>
            <person name="Bradley R.K."/>
            <person name="Brand A.D."/>
            <person name="Brent M.R."/>
            <person name="Brooks A.N."/>
            <person name="Brown R.H."/>
            <person name="Butlin R.K."/>
            <person name="Caggese C."/>
            <person name="Calvi B.R."/>
            <person name="Bernardo de Carvalho A."/>
            <person name="Caspi A."/>
            <person name="Castrezana S."/>
            <person name="Celniker S.E."/>
            <person name="Chang J.L."/>
            <person name="Chapple C."/>
            <person name="Chatterji S."/>
            <person name="Chinwalla A."/>
            <person name="Civetta A."/>
            <person name="Clifton S.W."/>
            <person name="Comeron J.M."/>
            <person name="Costello J.C."/>
            <person name="Coyne J.A."/>
            <person name="Daub J."/>
            <person name="David R.G."/>
            <person name="Delcher A.L."/>
            <person name="Delehaunty K."/>
            <person name="Do C.B."/>
            <person name="Ebling H."/>
            <person name="Edwards K."/>
            <person name="Eickbush T."/>
            <person name="Evans J.D."/>
            <person name="Filipski A."/>
            <person name="Findeiss S."/>
            <person name="Freyhult E."/>
            <person name="Fulton L."/>
            <person name="Fulton R."/>
            <person name="Garcia A.C."/>
            <person name="Gardiner A."/>
            <person name="Garfield D.A."/>
            <person name="Garvin B.E."/>
            <person name="Gibson G."/>
            <person name="Gilbert D."/>
            <person name="Gnerre S."/>
            <person name="Godfrey J."/>
            <person name="Good R."/>
            <person name="Gotea V."/>
            <person name="Gravely B."/>
            <person name="Greenberg A.J."/>
            <person name="Griffiths-Jones S."/>
            <person name="Gross S."/>
            <person name="Guigo R."/>
            <person name="Gustafson E.A."/>
            <person name="Haerty W."/>
            <person name="Hahn M.W."/>
            <person name="Halligan D.L."/>
            <person name="Halpern A.L."/>
            <person name="Halter G.M."/>
            <person name="Han M.V."/>
            <person name="Heger A."/>
            <person name="Hillier L."/>
            <person name="Hinrichs A.S."/>
            <person name="Holmes I."/>
            <person name="Hoskins R.A."/>
            <person name="Hubisz M.J."/>
            <person name="Hultmark D."/>
            <person name="Huntley M.A."/>
            <person name="Jaffe D.B."/>
            <person name="Jagadeeshan S."/>
            <person name="Jeck W.R."/>
            <person name="Johnson J."/>
            <person name="Jones C.D."/>
            <person name="Jordan W.C."/>
            <person name="Karpen G.H."/>
            <person name="Kataoka E."/>
            <person name="Keightley P.D."/>
            <person name="Kheradpour P."/>
            <person name="Kirkness E.F."/>
            <person name="Koerich L.B."/>
            <person name="Kristiansen K."/>
            <person name="Kudrna D."/>
            <person name="Kulathinal R.J."/>
            <person name="Kumar S."/>
            <person name="Kwok R."/>
            <person name="Lander E."/>
            <person name="Langley C.H."/>
            <person name="Lapoint R."/>
            <person name="Lazzaro B.P."/>
            <person name="Lee S.J."/>
            <person name="Levesque L."/>
            <person name="Li R."/>
            <person name="Lin C.F."/>
            <person name="Lin M.F."/>
            <person name="Lindblad-Toh K."/>
            <person name="Llopart A."/>
            <person name="Long M."/>
            <person name="Low L."/>
            <person name="Lozovsky E."/>
            <person name="Lu J."/>
            <person name="Luo M."/>
            <person name="Machado C.A."/>
            <person name="Makalowski W."/>
            <person name="Marzo M."/>
            <person name="Matsuda M."/>
            <person name="Matzkin L."/>
            <person name="McAllister B."/>
            <person name="McBride C.S."/>
            <person name="McKernan B."/>
            <person name="McKernan K."/>
            <person name="Mendez-Lago M."/>
            <person name="Minx P."/>
            <person name="Mollenhauer M.U."/>
            <person name="Montooth K."/>
            <person name="Mount S.M."/>
            <person name="Mu X."/>
            <person name="Myers E."/>
            <person name="Negre B."/>
            <person name="Newfeld S."/>
            <person name="Nielsen R."/>
            <person name="Noor M.A."/>
            <person name="O'Grady P."/>
            <person name="Pachter L."/>
            <person name="Papaceit M."/>
            <person name="Parisi M.J."/>
            <person name="Parisi M."/>
            <person name="Parts L."/>
            <person name="Pedersen J.S."/>
            <person name="Pesole G."/>
            <person name="Phillippy A.M."/>
            <person name="Ponting C.P."/>
            <person name="Pop M."/>
            <person name="Porcelli D."/>
            <person name="Powell J.R."/>
            <person name="Prohaska S."/>
            <person name="Pruitt K."/>
            <person name="Puig M."/>
            <person name="Quesneville H."/>
            <person name="Ram K.R."/>
            <person name="Rand D."/>
            <person name="Rasmussen M.D."/>
            <person name="Reed L.K."/>
            <person name="Reenan R."/>
            <person name="Reily A."/>
            <person name="Remington K.A."/>
            <person name="Rieger T.T."/>
            <person name="Ritchie M.G."/>
            <person name="Robin C."/>
            <person name="Rogers Y.H."/>
            <person name="Rohde C."/>
            <person name="Rozas J."/>
            <person name="Rubenfield M.J."/>
            <person name="Ruiz A."/>
            <person name="Russo S."/>
            <person name="Salzberg S.L."/>
            <person name="Sanchez-Gracia A."/>
            <person name="Saranga D.J."/>
            <person name="Sato H."/>
            <person name="Schaeffer S.W."/>
            <person name="Schatz M.C."/>
            <person name="Schlenke T."/>
            <person name="Schwartz R."/>
            <person name="Segarra C."/>
            <person name="Singh R.S."/>
            <person name="Sirot L."/>
            <person name="Sirota M."/>
            <person name="Sisneros N.B."/>
            <person name="Smith C.D."/>
            <person name="Smith T.F."/>
            <person name="Spieth J."/>
            <person name="Stage D.E."/>
            <person name="Stark A."/>
            <person name="Stephan W."/>
            <person name="Strausberg R.L."/>
            <person name="Strempel S."/>
            <person name="Sturgill D."/>
            <person name="Sutton G."/>
            <person name="Sutton G.G."/>
            <person name="Tao W."/>
            <person name="Teichmann S."/>
            <person name="Tobari Y.N."/>
            <person name="Tomimura Y."/>
            <person name="Tsolas J.M."/>
            <person name="Valente V.L."/>
            <person name="Venter E."/>
            <person name="Venter J.C."/>
            <person name="Vicario S."/>
            <person name="Vieira F.G."/>
            <person name="Vilella A.J."/>
            <person name="Villasante A."/>
            <person name="Walenz B."/>
            <person name="Wang J."/>
            <person name="Wasserman M."/>
            <person name="Watts T."/>
            <person name="Wilson D."/>
            <person name="Wilson R.K."/>
            <person name="Wing R.A."/>
            <person name="Wolfner M.F."/>
            <person name="Wong A."/>
            <person name="Wong G.K."/>
            <person name="Wu C.I."/>
            <person name="Wu G."/>
            <person name="Yamamoto D."/>
            <person name="Yang H.P."/>
            <person name="Yang S.P."/>
            <person name="Yorke J.A."/>
            <person name="Yoshida K."/>
            <person name="Zdobnov E."/>
            <person name="Zhang P."/>
            <person name="Zhang Y."/>
            <person name="Zimin A.V."/>
            <person name="Baldwin J."/>
            <person name="Abdouelleil A."/>
            <person name="Abdulkadir J."/>
            <person name="Abebe A."/>
            <person name="Abera B."/>
            <person name="Abreu J."/>
            <person name="Acer S.C."/>
            <person name="Aftuck L."/>
            <person name="Alexander A."/>
            <person name="An P."/>
            <person name="Anderson E."/>
            <person name="Anderson S."/>
            <person name="Arachi H."/>
            <person name="Azer M."/>
            <person name="Bachantsang P."/>
            <person name="Barry A."/>
            <person name="Bayul T."/>
            <person name="Berlin A."/>
            <person name="Bessette D."/>
            <person name="Bloom T."/>
            <person name="Blye J."/>
            <person name="Boguslavskiy L."/>
            <person name="Bonnet C."/>
            <person name="Boukhgalter B."/>
            <person name="Bourzgui I."/>
            <person name="Brown A."/>
            <person name="Cahill P."/>
            <person name="Channer S."/>
            <person name="Cheshatsang Y."/>
            <person name="Chuda L."/>
            <person name="Citroen M."/>
            <person name="Collymore A."/>
            <person name="Cooke P."/>
            <person name="Costello M."/>
            <person name="D'Aco K."/>
            <person name="Daza R."/>
            <person name="De Haan G."/>
            <person name="DeGray S."/>
            <person name="DeMaso C."/>
            <person name="Dhargay N."/>
            <person name="Dooley K."/>
            <person name="Dooley E."/>
            <person name="Doricent M."/>
            <person name="Dorje P."/>
            <person name="Dorjee K."/>
            <person name="Dupes A."/>
            <person name="Elong R."/>
            <person name="Falk J."/>
            <person name="Farina A."/>
            <person name="Faro S."/>
            <person name="Ferguson D."/>
            <person name="Fisher S."/>
            <person name="Foley C.D."/>
            <person name="Franke A."/>
            <person name="Friedrich D."/>
            <person name="Gadbois L."/>
            <person name="Gearin G."/>
            <person name="Gearin C.R."/>
            <person name="Giannoukos G."/>
            <person name="Goode T."/>
            <person name="Graham J."/>
            <person name="Grandbois E."/>
            <person name="Grewal S."/>
            <person name="Gyaltsen K."/>
            <person name="Hafez N."/>
            <person name="Hagos B."/>
            <person name="Hall J."/>
            <person name="Henson C."/>
            <person name="Hollinger A."/>
            <person name="Honan T."/>
            <person name="Huard M.D."/>
            <person name="Hughes L."/>
            <person name="Hurhula B."/>
            <person name="Husby M.E."/>
            <person name="Kamat A."/>
            <person name="Kanga B."/>
            <person name="Kashin S."/>
            <person name="Khazanovich D."/>
            <person name="Kisner P."/>
            <person name="Lance K."/>
            <person name="Lara M."/>
            <person name="Lee W."/>
            <person name="Lennon N."/>
            <person name="Letendre F."/>
            <person name="LeVine R."/>
            <person name="Lipovsky A."/>
            <person name="Liu X."/>
            <person name="Liu J."/>
            <person name="Liu S."/>
            <person name="Lokyitsang T."/>
            <person name="Lokyitsang Y."/>
            <person name="Lubonja R."/>
            <person name="Lui A."/>
            <person name="MacDonald P."/>
            <person name="Magnisalis V."/>
            <person name="Maru K."/>
            <person name="Matthews C."/>
            <person name="McCusker W."/>
            <person name="McDonough S."/>
            <person name="Mehta T."/>
            <person name="Meldrim J."/>
            <person name="Meneus L."/>
            <person name="Mihai O."/>
            <person name="Mihalev A."/>
            <person name="Mihova T."/>
            <person name="Mittelman R."/>
            <person name="Mlenga V."/>
            <person name="Montmayeur A."/>
            <person name="Mulrain L."/>
            <person name="Navidi A."/>
            <person name="Naylor J."/>
            <person name="Negash T."/>
            <person name="Nguyen T."/>
            <person name="Nguyen N."/>
            <person name="Nicol R."/>
            <person name="Norbu C."/>
            <person name="Norbu N."/>
            <person name="Novod N."/>
            <person name="O'Neill B."/>
            <person name="Osman S."/>
            <person name="Markiewicz E."/>
            <person name="Oyono O.L."/>
            <person name="Patti C."/>
            <person name="Phunkhang P."/>
            <person name="Pierre F."/>
            <person name="Priest M."/>
            <person name="Raghuraman S."/>
            <person name="Rege F."/>
            <person name="Reyes R."/>
            <person name="Rise C."/>
            <person name="Rogov P."/>
            <person name="Ross K."/>
            <person name="Ryan E."/>
            <person name="Settipalli S."/>
            <person name="Shea T."/>
            <person name="Sherpa N."/>
            <person name="Shi L."/>
            <person name="Shih D."/>
            <person name="Sparrow T."/>
            <person name="Spaulding J."/>
            <person name="Stalker J."/>
            <person name="Stange-Thomann N."/>
            <person name="Stavropoulos S."/>
            <person name="Stone C."/>
            <person name="Strader C."/>
            <person name="Tesfaye S."/>
            <person name="Thomson T."/>
            <person name="Thoulutsang Y."/>
            <person name="Thoulutsang D."/>
            <person name="Topham K."/>
            <person name="Topping I."/>
            <person name="Tsamla T."/>
            <person name="Vassiliev H."/>
            <person name="Vo A."/>
            <person name="Wangchuk T."/>
            <person name="Wangdi T."/>
            <person name="Weiand M."/>
            <person name="Wilkinson J."/>
            <person name="Wilson A."/>
            <person name="Yadav S."/>
            <person name="Young G."/>
            <person name="Yu Q."/>
            <person name="Zembek L."/>
            <person name="Zhong D."/>
            <person name="Zimmer A."/>
            <person name="Zwirko Z."/>
            <person name="Jaffe D.B."/>
            <person name="Alvarez P."/>
            <person name="Brockman W."/>
            <person name="Butler J."/>
            <person name="Chin C."/>
            <person name="Gnerre S."/>
            <person name="Grabherr M."/>
            <person name="Kleber M."/>
            <person name="Mauceli E."/>
            <person name="MacCallum I."/>
        </authorList>
    </citation>
    <scope>NUCLEOTIDE SEQUENCE [LARGE SCALE GENOMIC DNA]</scope>
    <source>
        <strain evidence="3">Tucson 14030-0811.24</strain>
    </source>
</reference>
<dbReference type="InterPro" id="IPR010512">
    <property type="entry name" value="DUF1091"/>
</dbReference>
<evidence type="ECO:0000313" key="3">
    <source>
        <dbReference type="Proteomes" id="UP000007798"/>
    </source>
</evidence>
<name>A0A0Q9X357_DROWI</name>
<dbReference type="OrthoDB" id="7941213at2759"/>
<evidence type="ECO:0000256" key="1">
    <source>
        <dbReference type="SAM" id="SignalP"/>
    </source>
</evidence>
<dbReference type="AlphaFoldDB" id="A0A0Q9X357"/>
<dbReference type="KEGG" id="dwi:26530069"/>
<evidence type="ECO:0008006" key="4">
    <source>
        <dbReference type="Google" id="ProtNLM"/>
    </source>
</evidence>
<feature type="signal peptide" evidence="1">
    <location>
        <begin position="1"/>
        <end position="19"/>
    </location>
</feature>
<dbReference type="PANTHER" id="PTHR20898:SF0">
    <property type="entry name" value="DAEDALUS ON 3-RELATED"/>
    <property type="match status" value="1"/>
</dbReference>
<accession>A0A0Q9X357</accession>
<proteinExistence type="predicted"/>
<sequence>MWKILYIICVILQFLPNLAFVTFTNLKCINSDKNFCEFSKCNIKAVNRTHKYLELHAVIHQVPVNNITIRLKTMHFNNGYKPFFIDVTFDACNFLKNPKNIFVKAFYDVFKKTSNMNHTCPYNHDLIVDKLYTGNLETDLLGIIPAASGRYAVYMDFSVLDTPRASVNTYFTLS</sequence>
<dbReference type="SMART" id="SM00697">
    <property type="entry name" value="DM8"/>
    <property type="match status" value="1"/>
</dbReference>
<organism evidence="2 3">
    <name type="scientific">Drosophila willistoni</name>
    <name type="common">Fruit fly</name>
    <dbReference type="NCBI Taxonomy" id="7260"/>
    <lineage>
        <taxon>Eukaryota</taxon>
        <taxon>Metazoa</taxon>
        <taxon>Ecdysozoa</taxon>
        <taxon>Arthropoda</taxon>
        <taxon>Hexapoda</taxon>
        <taxon>Insecta</taxon>
        <taxon>Pterygota</taxon>
        <taxon>Neoptera</taxon>
        <taxon>Endopterygota</taxon>
        <taxon>Diptera</taxon>
        <taxon>Brachycera</taxon>
        <taxon>Muscomorpha</taxon>
        <taxon>Ephydroidea</taxon>
        <taxon>Drosophilidae</taxon>
        <taxon>Drosophila</taxon>
        <taxon>Sophophora</taxon>
    </lineage>
</organism>
<keyword evidence="1" id="KW-0732">Signal</keyword>
<protein>
    <recommendedName>
        <fullName evidence="4">MD-2-related lipid-recognition domain-containing protein</fullName>
    </recommendedName>
</protein>
<dbReference type="InParanoid" id="A0A0Q9X357"/>
<gene>
    <name evidence="2" type="primary">Dwil\GK28067</name>
    <name evidence="2" type="ORF">Dwil_GK28067</name>
</gene>
<dbReference type="EMBL" id="CH964168">
    <property type="protein sequence ID" value="KRF99248.1"/>
    <property type="molecule type" value="Genomic_DNA"/>
</dbReference>
<keyword evidence="3" id="KW-1185">Reference proteome</keyword>
<feature type="chain" id="PRO_5006387490" description="MD-2-related lipid-recognition domain-containing protein" evidence="1">
    <location>
        <begin position="20"/>
        <end position="174"/>
    </location>
</feature>
<dbReference type="Pfam" id="PF06477">
    <property type="entry name" value="DUF1091"/>
    <property type="match status" value="1"/>
</dbReference>
<dbReference type="Proteomes" id="UP000007798">
    <property type="component" value="Unassembled WGS sequence"/>
</dbReference>
<dbReference type="PANTHER" id="PTHR20898">
    <property type="entry name" value="DAEDALUS ON 3-RELATED-RELATED"/>
    <property type="match status" value="1"/>
</dbReference>
<evidence type="ECO:0000313" key="2">
    <source>
        <dbReference type="EMBL" id="KRF99248.1"/>
    </source>
</evidence>